<sequence length="326" mass="35995">MNRLAVLGLDDLAEQLYRQVLRDQARPASVYAARLNRSTAEIDDATEALRAMRLVRINEEGLVQADHPRAGLERILSAEEARLAERRRDLARLRDAIDGFAGDHRAGQEHSSSDEPAREYIDASGLADVMEHLAASTSGPIRMTHTDAVAFTPDEQPVLCRLVEEGRGLYGLHEFDAASSRTLEVAQWAAMGESQRLANHIPNEFVCYGTDLVLANTEWGGDEGRYAVLRDPVVVRAFVELFDRLWAASTTVDDGVDTTSERLVELMQAGLKDEAIARVLGVSLRTVRRRIAALMDECEVETRFQLAVELTERGIVGSGQRRSSGA</sequence>
<evidence type="ECO:0000313" key="2">
    <source>
        <dbReference type="EMBL" id="GAA1533274.1"/>
    </source>
</evidence>
<dbReference type="InterPro" id="IPR016032">
    <property type="entry name" value="Sig_transdc_resp-reg_C-effctor"/>
</dbReference>
<dbReference type="EMBL" id="BAAANV010000014">
    <property type="protein sequence ID" value="GAA1533274.1"/>
    <property type="molecule type" value="Genomic_DNA"/>
</dbReference>
<proteinExistence type="predicted"/>
<evidence type="ECO:0000313" key="3">
    <source>
        <dbReference type="Proteomes" id="UP001501288"/>
    </source>
</evidence>
<gene>
    <name evidence="2" type="ORF">GCM10009762_04170</name>
</gene>
<protein>
    <recommendedName>
        <fullName evidence="1">HTH luxR-type domain-containing protein</fullName>
    </recommendedName>
</protein>
<name>A0ABN2B3X7_9MICO</name>
<accession>A0ABN2B3X7</accession>
<feature type="domain" description="HTH luxR-type" evidence="1">
    <location>
        <begin position="253"/>
        <end position="310"/>
    </location>
</feature>
<organism evidence="2 3">
    <name type="scientific">Dermacoccus barathri</name>
    <dbReference type="NCBI Taxonomy" id="322601"/>
    <lineage>
        <taxon>Bacteria</taxon>
        <taxon>Bacillati</taxon>
        <taxon>Actinomycetota</taxon>
        <taxon>Actinomycetes</taxon>
        <taxon>Micrococcales</taxon>
        <taxon>Dermacoccaceae</taxon>
        <taxon>Dermacoccus</taxon>
    </lineage>
</organism>
<dbReference type="SMART" id="SM00421">
    <property type="entry name" value="HTH_LUXR"/>
    <property type="match status" value="1"/>
</dbReference>
<dbReference type="Gene3D" id="1.10.10.10">
    <property type="entry name" value="Winged helix-like DNA-binding domain superfamily/Winged helix DNA-binding domain"/>
    <property type="match status" value="1"/>
</dbReference>
<dbReference type="SUPFAM" id="SSF46894">
    <property type="entry name" value="C-terminal effector domain of the bipartite response regulators"/>
    <property type="match status" value="1"/>
</dbReference>
<evidence type="ECO:0000259" key="1">
    <source>
        <dbReference type="SMART" id="SM00421"/>
    </source>
</evidence>
<dbReference type="Proteomes" id="UP001501288">
    <property type="component" value="Unassembled WGS sequence"/>
</dbReference>
<keyword evidence="3" id="KW-1185">Reference proteome</keyword>
<dbReference type="InterPro" id="IPR000792">
    <property type="entry name" value="Tscrpt_reg_LuxR_C"/>
</dbReference>
<reference evidence="2 3" key="1">
    <citation type="journal article" date="2019" name="Int. J. Syst. Evol. Microbiol.">
        <title>The Global Catalogue of Microorganisms (GCM) 10K type strain sequencing project: providing services to taxonomists for standard genome sequencing and annotation.</title>
        <authorList>
            <consortium name="The Broad Institute Genomics Platform"/>
            <consortium name="The Broad Institute Genome Sequencing Center for Infectious Disease"/>
            <person name="Wu L."/>
            <person name="Ma J."/>
        </authorList>
    </citation>
    <scope>NUCLEOTIDE SEQUENCE [LARGE SCALE GENOMIC DNA]</scope>
    <source>
        <strain evidence="2 3">JCM 14588</strain>
    </source>
</reference>
<dbReference type="InterPro" id="IPR036388">
    <property type="entry name" value="WH-like_DNA-bd_sf"/>
</dbReference>
<dbReference type="RefSeq" id="WP_346029539.1">
    <property type="nucleotide sequence ID" value="NZ_BAAANV010000014.1"/>
</dbReference>
<comment type="caution">
    <text evidence="2">The sequence shown here is derived from an EMBL/GenBank/DDBJ whole genome shotgun (WGS) entry which is preliminary data.</text>
</comment>